<evidence type="ECO:0000313" key="8">
    <source>
        <dbReference type="EMBL" id="MFC6713998.1"/>
    </source>
</evidence>
<comment type="subcellular location">
    <subcellularLocation>
        <location evidence="7">Cytoplasm</location>
    </subcellularLocation>
</comment>
<comment type="caution">
    <text evidence="8">The sequence shown here is derived from an EMBL/GenBank/DDBJ whole genome shotgun (WGS) entry which is preliminary data.</text>
</comment>
<feature type="binding site" evidence="7">
    <location>
        <position position="125"/>
    </location>
    <ligand>
        <name>ATP</name>
        <dbReference type="ChEBI" id="CHEBI:30616"/>
    </ligand>
</feature>
<feature type="binding site" evidence="7">
    <location>
        <begin position="20"/>
        <end position="25"/>
    </location>
    <ligand>
        <name>ATP</name>
        <dbReference type="ChEBI" id="CHEBI:30616"/>
    </ligand>
</feature>
<accession>A0ABW2ASZ1</accession>
<dbReference type="HAMAP" id="MF_00109">
    <property type="entry name" value="Shikimate_kinase"/>
    <property type="match status" value="1"/>
</dbReference>
<dbReference type="Pfam" id="PF01202">
    <property type="entry name" value="SKI"/>
    <property type="match status" value="1"/>
</dbReference>
<evidence type="ECO:0000256" key="6">
    <source>
        <dbReference type="ARBA" id="ARBA00023141"/>
    </source>
</evidence>
<dbReference type="InterPro" id="IPR027417">
    <property type="entry name" value="P-loop_NTPase"/>
</dbReference>
<dbReference type="PANTHER" id="PTHR21087:SF16">
    <property type="entry name" value="SHIKIMATE KINASE 1, CHLOROPLASTIC"/>
    <property type="match status" value="1"/>
</dbReference>
<dbReference type="PANTHER" id="PTHR21087">
    <property type="entry name" value="SHIKIMATE KINASE"/>
    <property type="match status" value="1"/>
</dbReference>
<dbReference type="CDD" id="cd00464">
    <property type="entry name" value="SK"/>
    <property type="match status" value="1"/>
</dbReference>
<dbReference type="Proteomes" id="UP001596356">
    <property type="component" value="Unassembled WGS sequence"/>
</dbReference>
<keyword evidence="7" id="KW-0479">Metal-binding</keyword>
<comment type="pathway">
    <text evidence="7">Metabolic intermediate biosynthesis; chorismate biosynthesis; chorismate from D-erythrose 4-phosphate and phosphoenolpyruvate: step 5/7.</text>
</comment>
<comment type="catalytic activity">
    <reaction evidence="7">
        <text>shikimate + ATP = 3-phosphoshikimate + ADP + H(+)</text>
        <dbReference type="Rhea" id="RHEA:13121"/>
        <dbReference type="ChEBI" id="CHEBI:15378"/>
        <dbReference type="ChEBI" id="CHEBI:30616"/>
        <dbReference type="ChEBI" id="CHEBI:36208"/>
        <dbReference type="ChEBI" id="CHEBI:145989"/>
        <dbReference type="ChEBI" id="CHEBI:456216"/>
        <dbReference type="EC" id="2.7.1.71"/>
    </reaction>
</comment>
<reference evidence="9" key="1">
    <citation type="journal article" date="2019" name="Int. J. Syst. Evol. Microbiol.">
        <title>The Global Catalogue of Microorganisms (GCM) 10K type strain sequencing project: providing services to taxonomists for standard genome sequencing and annotation.</title>
        <authorList>
            <consortium name="The Broad Institute Genomics Platform"/>
            <consortium name="The Broad Institute Genome Sequencing Center for Infectious Disease"/>
            <person name="Wu L."/>
            <person name="Ma J."/>
        </authorList>
    </citation>
    <scope>NUCLEOTIDE SEQUENCE [LARGE SCALE GENOMIC DNA]</scope>
    <source>
        <strain evidence="9">NBRC 106593</strain>
    </source>
</reference>
<keyword evidence="9" id="KW-1185">Reference proteome</keyword>
<evidence type="ECO:0000313" key="9">
    <source>
        <dbReference type="Proteomes" id="UP001596356"/>
    </source>
</evidence>
<dbReference type="PRINTS" id="PR01100">
    <property type="entry name" value="SHIKIMTKNASE"/>
</dbReference>
<evidence type="ECO:0000256" key="7">
    <source>
        <dbReference type="HAMAP-Rule" id="MF_00109"/>
    </source>
</evidence>
<keyword evidence="4 7" id="KW-0418">Kinase</keyword>
<comment type="similarity">
    <text evidence="7">Belongs to the shikimate kinase family.</text>
</comment>
<keyword evidence="1 7" id="KW-0028">Amino-acid biosynthesis</keyword>
<feature type="binding site" evidence="7">
    <location>
        <position position="66"/>
    </location>
    <ligand>
        <name>substrate</name>
    </ligand>
</feature>
<feature type="binding site" evidence="7">
    <location>
        <position position="88"/>
    </location>
    <ligand>
        <name>substrate</name>
    </ligand>
</feature>
<comment type="subunit">
    <text evidence="7">Monomer.</text>
</comment>
<proteinExistence type="inferred from homology"/>
<comment type="cofactor">
    <cofactor evidence="7">
        <name>Mg(2+)</name>
        <dbReference type="ChEBI" id="CHEBI:18420"/>
    </cofactor>
    <text evidence="7">Binds 1 Mg(2+) ion per subunit.</text>
</comment>
<dbReference type="EC" id="2.7.1.71" evidence="7"/>
<dbReference type="SUPFAM" id="SSF52540">
    <property type="entry name" value="P-loop containing nucleoside triphosphate hydrolases"/>
    <property type="match status" value="1"/>
</dbReference>
<evidence type="ECO:0000256" key="2">
    <source>
        <dbReference type="ARBA" id="ARBA00022679"/>
    </source>
</evidence>
<dbReference type="EMBL" id="JBHSWJ010000002">
    <property type="protein sequence ID" value="MFC6713998.1"/>
    <property type="molecule type" value="Genomic_DNA"/>
</dbReference>
<keyword evidence="7" id="KW-0963">Cytoplasm</keyword>
<name>A0ABW2ASZ1_9MICO</name>
<comment type="function">
    <text evidence="7">Catalyzes the specific phosphorylation of the 3-hydroxyl group of shikimic acid using ATP as a cosubstrate.</text>
</comment>
<evidence type="ECO:0000256" key="3">
    <source>
        <dbReference type="ARBA" id="ARBA00022741"/>
    </source>
</evidence>
<gene>
    <name evidence="7" type="primary">aroK</name>
    <name evidence="8" type="ORF">ACFQBT_09265</name>
</gene>
<feature type="binding site" evidence="7">
    <location>
        <position position="24"/>
    </location>
    <ligand>
        <name>Mg(2+)</name>
        <dbReference type="ChEBI" id="CHEBI:18420"/>
    </ligand>
</feature>
<feature type="binding site" evidence="7">
    <location>
        <position position="143"/>
    </location>
    <ligand>
        <name>substrate</name>
    </ligand>
</feature>
<keyword evidence="5 7" id="KW-0067">ATP-binding</keyword>
<feature type="binding site" evidence="7">
    <location>
        <position position="42"/>
    </location>
    <ligand>
        <name>substrate</name>
    </ligand>
</feature>
<dbReference type="InterPro" id="IPR031322">
    <property type="entry name" value="Shikimate/glucono_kinase"/>
</dbReference>
<sequence>MSNRRAAGTRPAAVLIGPPGAGKSTVAAAIAARTGWQHLDTDEVIVSQEGVPISDIFVVQGEEHFRRLEADAVREALSGHDGVLSLGGGAPMHPDTAALLDGHVVVFLDVDVSEAAKRVGLNTARPLLAINPRAQLNALLKQRRPRYEELATFTVDTTGRTPEEIAQEILDRLEELA</sequence>
<evidence type="ECO:0000256" key="1">
    <source>
        <dbReference type="ARBA" id="ARBA00022605"/>
    </source>
</evidence>
<dbReference type="Gene3D" id="3.40.50.300">
    <property type="entry name" value="P-loop containing nucleotide triphosphate hydrolases"/>
    <property type="match status" value="1"/>
</dbReference>
<organism evidence="8 9">
    <name type="scientific">Branchiibius cervicis</name>
    <dbReference type="NCBI Taxonomy" id="908252"/>
    <lineage>
        <taxon>Bacteria</taxon>
        <taxon>Bacillati</taxon>
        <taxon>Actinomycetota</taxon>
        <taxon>Actinomycetes</taxon>
        <taxon>Micrococcales</taxon>
        <taxon>Dermacoccaceae</taxon>
        <taxon>Branchiibius</taxon>
    </lineage>
</organism>
<feature type="binding site" evidence="7">
    <location>
        <position position="160"/>
    </location>
    <ligand>
        <name>ATP</name>
        <dbReference type="ChEBI" id="CHEBI:30616"/>
    </ligand>
</feature>
<keyword evidence="2 7" id="KW-0808">Transferase</keyword>
<keyword evidence="3 7" id="KW-0547">Nucleotide-binding</keyword>
<evidence type="ECO:0000256" key="4">
    <source>
        <dbReference type="ARBA" id="ARBA00022777"/>
    </source>
</evidence>
<protein>
    <recommendedName>
        <fullName evidence="7">Shikimate kinase</fullName>
        <shortName evidence="7">SK</shortName>
        <ecNumber evidence="7">2.7.1.71</ecNumber>
    </recommendedName>
</protein>
<dbReference type="InterPro" id="IPR000623">
    <property type="entry name" value="Shikimate_kinase/TSH1"/>
</dbReference>
<keyword evidence="7" id="KW-0460">Magnesium</keyword>
<keyword evidence="6 7" id="KW-0057">Aromatic amino acid biosynthesis</keyword>
<dbReference type="GO" id="GO:0016301">
    <property type="term" value="F:kinase activity"/>
    <property type="evidence" value="ECO:0007669"/>
    <property type="project" value="UniProtKB-KW"/>
</dbReference>
<evidence type="ECO:0000256" key="5">
    <source>
        <dbReference type="ARBA" id="ARBA00022840"/>
    </source>
</evidence>